<keyword evidence="2" id="KW-1185">Reference proteome</keyword>
<organism evidence="1 2">
    <name type="scientific">Rhododendron molle</name>
    <name type="common">Chinese azalea</name>
    <name type="synonym">Azalea mollis</name>
    <dbReference type="NCBI Taxonomy" id="49168"/>
    <lineage>
        <taxon>Eukaryota</taxon>
        <taxon>Viridiplantae</taxon>
        <taxon>Streptophyta</taxon>
        <taxon>Embryophyta</taxon>
        <taxon>Tracheophyta</taxon>
        <taxon>Spermatophyta</taxon>
        <taxon>Magnoliopsida</taxon>
        <taxon>eudicotyledons</taxon>
        <taxon>Gunneridae</taxon>
        <taxon>Pentapetalae</taxon>
        <taxon>asterids</taxon>
        <taxon>Ericales</taxon>
        <taxon>Ericaceae</taxon>
        <taxon>Ericoideae</taxon>
        <taxon>Rhodoreae</taxon>
        <taxon>Rhododendron</taxon>
    </lineage>
</organism>
<comment type="caution">
    <text evidence="1">The sequence shown here is derived from an EMBL/GenBank/DDBJ whole genome shotgun (WGS) entry which is preliminary data.</text>
</comment>
<evidence type="ECO:0000313" key="2">
    <source>
        <dbReference type="Proteomes" id="UP001062846"/>
    </source>
</evidence>
<gene>
    <name evidence="1" type="ORF">RHMOL_Rhmol10G0142800</name>
</gene>
<dbReference type="Proteomes" id="UP001062846">
    <property type="component" value="Chromosome 10"/>
</dbReference>
<accession>A0ACC0M362</accession>
<proteinExistence type="predicted"/>
<protein>
    <submittedName>
        <fullName evidence="1">Uncharacterized protein</fullName>
    </submittedName>
</protein>
<name>A0ACC0M362_RHOML</name>
<sequence>MNAPREGASNLRLPYFDGNDYPYWKARMTTHLSSLGIRVWRSVRYGHGPPKIEDTTTKKMRLKEDTEWNTAENDSFEANSRALGAIYGALSKTEFSRISACDTAKEAWEICALPTKAPKLLRPLNFKC</sequence>
<reference evidence="1" key="1">
    <citation type="submission" date="2022-02" db="EMBL/GenBank/DDBJ databases">
        <title>Plant Genome Project.</title>
        <authorList>
            <person name="Zhang R.-G."/>
        </authorList>
    </citation>
    <scope>NUCLEOTIDE SEQUENCE</scope>
    <source>
        <strain evidence="1">AT1</strain>
    </source>
</reference>
<evidence type="ECO:0000313" key="1">
    <source>
        <dbReference type="EMBL" id="KAI8535024.1"/>
    </source>
</evidence>
<dbReference type="EMBL" id="CM046397">
    <property type="protein sequence ID" value="KAI8535024.1"/>
    <property type="molecule type" value="Genomic_DNA"/>
</dbReference>